<proteinExistence type="predicted"/>
<dbReference type="SUPFAM" id="SSF88659">
    <property type="entry name" value="Sigma3 and sigma4 domains of RNA polymerase sigma factors"/>
    <property type="match status" value="1"/>
</dbReference>
<name>A0ABD4VJ81_STRSA</name>
<reference evidence="1 2" key="1">
    <citation type="journal article" date="2022" name="Med Res Arch">
        <title>Genomic identification of streptococcal strains and relation to clinical characteristics. A substudy to The Partial Oral Treatment of Endocarditis (POET) Trial.</title>
        <authorList>
            <person name="Christensen J."/>
            <person name="Jensen C."/>
            <person name="Dargis R."/>
            <person name="Nielsen X."/>
            <person name="Pries- Heje M."/>
            <person name="Wiingaard C."/>
            <person name="Ihlemann N."/>
            <person name="Gill S."/>
            <person name="Bruun N."/>
            <person name="Elming H."/>
            <person name="Povlsen J."/>
            <person name="Madsen T."/>
            <person name="Jensen K."/>
            <person name="Fuursted K."/>
            <person name="Ostergaard L."/>
            <person name="Christiansen U."/>
            <person name="Rosenvinge F."/>
            <person name="Helweg-Larsen J."/>
            <person name="Fosbol E."/>
            <person name="Kober L."/>
            <person name="Torp-Pedersen C."/>
            <person name="Tonder N."/>
            <person name="Moser C."/>
            <person name="Iversen K."/>
            <person name="Bundgaard H."/>
        </authorList>
    </citation>
    <scope>NUCLEOTIDE SEQUENCE [LARGE SCALE GENOMIC DNA]</scope>
    <source>
        <strain evidence="1 2">A12055600</strain>
    </source>
</reference>
<evidence type="ECO:0000313" key="2">
    <source>
        <dbReference type="Proteomes" id="UP001208557"/>
    </source>
</evidence>
<organism evidence="1 2">
    <name type="scientific">Streptococcus sanguinis</name>
    <dbReference type="NCBI Taxonomy" id="1305"/>
    <lineage>
        <taxon>Bacteria</taxon>
        <taxon>Bacillati</taxon>
        <taxon>Bacillota</taxon>
        <taxon>Bacilli</taxon>
        <taxon>Lactobacillales</taxon>
        <taxon>Streptococcaceae</taxon>
        <taxon>Streptococcus</taxon>
    </lineage>
</organism>
<protein>
    <recommendedName>
        <fullName evidence="3">Sigma-70 family RNA polymerase sigma factor</fullName>
    </recommendedName>
</protein>
<dbReference type="RefSeq" id="WP_061603060.1">
    <property type="nucleotide sequence ID" value="NZ_CP071415.1"/>
</dbReference>
<dbReference type="EMBL" id="JAKUVJ010000005">
    <property type="protein sequence ID" value="MCY7034730.1"/>
    <property type="molecule type" value="Genomic_DNA"/>
</dbReference>
<dbReference type="InterPro" id="IPR013324">
    <property type="entry name" value="RNA_pol_sigma_r3/r4-like"/>
</dbReference>
<accession>A0ABD4VJ81</accession>
<dbReference type="Proteomes" id="UP001208557">
    <property type="component" value="Unassembled WGS sequence"/>
</dbReference>
<comment type="caution">
    <text evidence="1">The sequence shown here is derived from an EMBL/GenBank/DDBJ whole genome shotgun (WGS) entry which is preliminary data.</text>
</comment>
<gene>
    <name evidence="1" type="ORF">MK406_06580</name>
</gene>
<sequence length="144" mass="16983">MPKINFYDRLTPEDEKEIKNWDKFLRNENKAFANANRRDRYHNLQSLDENLSIDGRITDKYEITKADSLNGEEVYLINELMDITINFIEELESEEDKIIMICKLTYPPMSSTELAKITGFSDKTVTAHFKKHQKTLQELLKDYA</sequence>
<dbReference type="AlphaFoldDB" id="A0ABD4VJ81"/>
<evidence type="ECO:0008006" key="3">
    <source>
        <dbReference type="Google" id="ProtNLM"/>
    </source>
</evidence>
<evidence type="ECO:0000313" key="1">
    <source>
        <dbReference type="EMBL" id="MCY7034730.1"/>
    </source>
</evidence>